<dbReference type="GO" id="GO:0022857">
    <property type="term" value="F:transmembrane transporter activity"/>
    <property type="evidence" value="ECO:0007669"/>
    <property type="project" value="TreeGrafter"/>
</dbReference>
<keyword evidence="4" id="KW-0997">Cell inner membrane</keyword>
<accession>A0A1W1HCT7</accession>
<dbReference type="OrthoDB" id="5420680at2"/>
<dbReference type="GO" id="GO:0015740">
    <property type="term" value="P:C4-dicarboxylate transport"/>
    <property type="evidence" value="ECO:0007669"/>
    <property type="project" value="TreeGrafter"/>
</dbReference>
<gene>
    <name evidence="11" type="ORF">MTBBW1_2190024</name>
</gene>
<evidence type="ECO:0000256" key="3">
    <source>
        <dbReference type="ARBA" id="ARBA00022475"/>
    </source>
</evidence>
<comment type="subcellular location">
    <subcellularLocation>
        <location evidence="1">Cell inner membrane</location>
        <topology evidence="1">Multi-pass membrane protein</topology>
    </subcellularLocation>
</comment>
<protein>
    <submittedName>
        <fullName evidence="11">Tripartite ATP-independent periplasmic transporter DctQ component</fullName>
    </submittedName>
</protein>
<sequence>MKTLWIFLDKMQDKMKMLAAICLMGMCLMTCADVFLRATFNHPIFGTEEIVSICAILAIAFSLPYSHKKDVHIGVEILVRLLSKRAQSIIKVVTQTFSFIIMVIITWRMFLYAGTMANSGELSMNLQLPMYYFVYILFVCFLVFSVMILKDIIQFFTGVEEEL</sequence>
<evidence type="ECO:0000256" key="2">
    <source>
        <dbReference type="ARBA" id="ARBA00022448"/>
    </source>
</evidence>
<keyword evidence="2" id="KW-0813">Transport</keyword>
<dbReference type="InterPro" id="IPR055348">
    <property type="entry name" value="DctQ"/>
</dbReference>
<dbReference type="InterPro" id="IPR007387">
    <property type="entry name" value="TRAP_DctQ"/>
</dbReference>
<feature type="domain" description="Tripartite ATP-independent periplasmic transporters DctQ component" evidence="10">
    <location>
        <begin position="26"/>
        <end position="156"/>
    </location>
</feature>
<reference evidence="11 12" key="1">
    <citation type="submission" date="2017-03" db="EMBL/GenBank/DDBJ databases">
        <authorList>
            <person name="Afonso C.L."/>
            <person name="Miller P.J."/>
            <person name="Scott M.A."/>
            <person name="Spackman E."/>
            <person name="Goraichik I."/>
            <person name="Dimitrov K.M."/>
            <person name="Suarez D.L."/>
            <person name="Swayne D.E."/>
        </authorList>
    </citation>
    <scope>NUCLEOTIDE SEQUENCE [LARGE SCALE GENOMIC DNA]</scope>
    <source>
        <strain evidence="11">PRJEB14757</strain>
    </source>
</reference>
<feature type="transmembrane region" description="Helical" evidence="9">
    <location>
        <begin position="89"/>
        <end position="110"/>
    </location>
</feature>
<evidence type="ECO:0000256" key="1">
    <source>
        <dbReference type="ARBA" id="ARBA00004429"/>
    </source>
</evidence>
<dbReference type="PANTHER" id="PTHR35011:SF10">
    <property type="entry name" value="TRAP TRANSPORTER SMALL PERMEASE PROTEIN"/>
    <property type="match status" value="1"/>
</dbReference>
<keyword evidence="7 9" id="KW-0472">Membrane</keyword>
<evidence type="ECO:0000256" key="8">
    <source>
        <dbReference type="ARBA" id="ARBA00038436"/>
    </source>
</evidence>
<evidence type="ECO:0000256" key="4">
    <source>
        <dbReference type="ARBA" id="ARBA00022519"/>
    </source>
</evidence>
<evidence type="ECO:0000313" key="12">
    <source>
        <dbReference type="Proteomes" id="UP000191931"/>
    </source>
</evidence>
<keyword evidence="5 9" id="KW-0812">Transmembrane</keyword>
<evidence type="ECO:0000256" key="6">
    <source>
        <dbReference type="ARBA" id="ARBA00022989"/>
    </source>
</evidence>
<dbReference type="STRING" id="1246637.MTBBW1_2190024"/>
<evidence type="ECO:0000313" key="11">
    <source>
        <dbReference type="EMBL" id="SLM30304.1"/>
    </source>
</evidence>
<feature type="transmembrane region" description="Helical" evidence="9">
    <location>
        <begin position="130"/>
        <end position="149"/>
    </location>
</feature>
<evidence type="ECO:0000256" key="7">
    <source>
        <dbReference type="ARBA" id="ARBA00023136"/>
    </source>
</evidence>
<keyword evidence="12" id="KW-1185">Reference proteome</keyword>
<feature type="transmembrane region" description="Helical" evidence="9">
    <location>
        <begin position="42"/>
        <end position="63"/>
    </location>
</feature>
<keyword evidence="3" id="KW-1003">Cell membrane</keyword>
<dbReference type="PANTHER" id="PTHR35011">
    <property type="entry name" value="2,3-DIKETO-L-GULONATE TRAP TRANSPORTER SMALL PERMEASE PROTEIN YIAM"/>
    <property type="match status" value="1"/>
</dbReference>
<dbReference type="EMBL" id="FWEV01000134">
    <property type="protein sequence ID" value="SLM30304.1"/>
    <property type="molecule type" value="Genomic_DNA"/>
</dbReference>
<evidence type="ECO:0000256" key="5">
    <source>
        <dbReference type="ARBA" id="ARBA00022692"/>
    </source>
</evidence>
<proteinExistence type="inferred from homology"/>
<dbReference type="Proteomes" id="UP000191931">
    <property type="component" value="Unassembled WGS sequence"/>
</dbReference>
<organism evidence="11 12">
    <name type="scientific">Desulfamplus magnetovallimortis</name>
    <dbReference type="NCBI Taxonomy" id="1246637"/>
    <lineage>
        <taxon>Bacteria</taxon>
        <taxon>Pseudomonadati</taxon>
        <taxon>Thermodesulfobacteriota</taxon>
        <taxon>Desulfobacteria</taxon>
        <taxon>Desulfobacterales</taxon>
        <taxon>Desulfobacteraceae</taxon>
        <taxon>Desulfamplus</taxon>
    </lineage>
</organism>
<dbReference type="Pfam" id="PF04290">
    <property type="entry name" value="DctQ"/>
    <property type="match status" value="1"/>
</dbReference>
<keyword evidence="6 9" id="KW-1133">Transmembrane helix</keyword>
<comment type="similarity">
    <text evidence="8">Belongs to the TRAP transporter small permease family.</text>
</comment>
<dbReference type="AlphaFoldDB" id="A0A1W1HCT7"/>
<dbReference type="GO" id="GO:0005886">
    <property type="term" value="C:plasma membrane"/>
    <property type="evidence" value="ECO:0007669"/>
    <property type="project" value="UniProtKB-SubCell"/>
</dbReference>
<evidence type="ECO:0000259" key="10">
    <source>
        <dbReference type="Pfam" id="PF04290"/>
    </source>
</evidence>
<evidence type="ECO:0000256" key="9">
    <source>
        <dbReference type="SAM" id="Phobius"/>
    </source>
</evidence>
<name>A0A1W1HCT7_9BACT</name>